<reference evidence="8 9" key="1">
    <citation type="submission" date="2024-01" db="EMBL/GenBank/DDBJ databases">
        <title>Description of Olsenella sp. nov., isolated from pig feces.</title>
        <authorList>
            <person name="Chang Y.-H."/>
        </authorList>
    </citation>
    <scope>NUCLEOTIDE SEQUENCE [LARGE SCALE GENOMIC DNA]</scope>
    <source>
        <strain evidence="8 9">YH-ols2223</strain>
    </source>
</reference>
<feature type="domain" description="Type II secretion system protein GspF" evidence="7">
    <location>
        <begin position="144"/>
        <end position="268"/>
    </location>
</feature>
<keyword evidence="9" id="KW-1185">Reference proteome</keyword>
<feature type="transmembrane region" description="Helical" evidence="6">
    <location>
        <begin position="252"/>
        <end position="273"/>
    </location>
</feature>
<evidence type="ECO:0000313" key="8">
    <source>
        <dbReference type="EMBL" id="MEE6147700.1"/>
    </source>
</evidence>
<evidence type="ECO:0000256" key="3">
    <source>
        <dbReference type="ARBA" id="ARBA00022692"/>
    </source>
</evidence>
<evidence type="ECO:0000256" key="1">
    <source>
        <dbReference type="ARBA" id="ARBA00004651"/>
    </source>
</evidence>
<dbReference type="PANTHER" id="PTHR35007:SF4">
    <property type="entry name" value="CONSERVED TRANSMEMBRANE PROTEIN-RELATED"/>
    <property type="match status" value="1"/>
</dbReference>
<evidence type="ECO:0000256" key="5">
    <source>
        <dbReference type="ARBA" id="ARBA00023136"/>
    </source>
</evidence>
<dbReference type="InterPro" id="IPR018076">
    <property type="entry name" value="T2SS_GspF_dom"/>
</dbReference>
<name>A0ABU7RAY2_9ACTN</name>
<accession>A0ABU7RAY2</accession>
<evidence type="ECO:0000256" key="6">
    <source>
        <dbReference type="SAM" id="Phobius"/>
    </source>
</evidence>
<dbReference type="EMBL" id="JAZGJQ010000007">
    <property type="protein sequence ID" value="MEE6147700.1"/>
    <property type="molecule type" value="Genomic_DNA"/>
</dbReference>
<feature type="transmembrane region" description="Helical" evidence="6">
    <location>
        <begin position="279"/>
        <end position="302"/>
    </location>
</feature>
<keyword evidence="2" id="KW-1003">Cell membrane</keyword>
<dbReference type="Pfam" id="PF00482">
    <property type="entry name" value="T2SSF"/>
    <property type="match status" value="1"/>
</dbReference>
<dbReference type="RefSeq" id="WP_330958469.1">
    <property type="nucleotide sequence ID" value="NZ_JAZGJQ010000007.1"/>
</dbReference>
<comment type="caution">
    <text evidence="8">The sequence shown here is derived from an EMBL/GenBank/DDBJ whole genome shotgun (WGS) entry which is preliminary data.</text>
</comment>
<dbReference type="Proteomes" id="UP001332931">
    <property type="component" value="Unassembled WGS sequence"/>
</dbReference>
<dbReference type="Gene3D" id="1.20.81.30">
    <property type="entry name" value="Type II secretion system (T2SS), domain F"/>
    <property type="match status" value="1"/>
</dbReference>
<keyword evidence="3 6" id="KW-0812">Transmembrane</keyword>
<sequence>MEAVCVVTCAALAWGMAFALLGQETRHVEGAGARLAESLWRRAVVPLSEGALARRLLDADMWRRSCAVVVRRARERGVVADEAEASACALLSCPLVLVVGAAASRSPVGGASLLAAALAGFLSLGGVDERRRRRALGEEMPGVFRTLAVALASGQTLSQAIEYVGSHGHGPAAEGFARTSLRMRCGTSAEEALALMAGELDAPGVGLLVCALTISQRTGSPLRGLFQRSAQLVERQQEFERTLSVRTAQVRLSVRVVCLLPLLMVGLLSLISVDFQRGLATTAGTLCVVVALGLDAVALLIIRRLMRGVL</sequence>
<organism evidence="8 9">
    <name type="scientific">Olsenella absiana</name>
    <dbReference type="NCBI Taxonomy" id="3115222"/>
    <lineage>
        <taxon>Bacteria</taxon>
        <taxon>Bacillati</taxon>
        <taxon>Actinomycetota</taxon>
        <taxon>Coriobacteriia</taxon>
        <taxon>Coriobacteriales</taxon>
        <taxon>Atopobiaceae</taxon>
        <taxon>Olsenella</taxon>
    </lineage>
</organism>
<keyword evidence="5 6" id="KW-0472">Membrane</keyword>
<keyword evidence="4 6" id="KW-1133">Transmembrane helix</keyword>
<dbReference type="PANTHER" id="PTHR35007">
    <property type="entry name" value="INTEGRAL MEMBRANE PROTEIN-RELATED"/>
    <property type="match status" value="1"/>
</dbReference>
<evidence type="ECO:0000313" key="9">
    <source>
        <dbReference type="Proteomes" id="UP001332931"/>
    </source>
</evidence>
<protein>
    <submittedName>
        <fullName evidence="8">Type II secretion system F family protein</fullName>
    </submittedName>
</protein>
<dbReference type="InterPro" id="IPR042094">
    <property type="entry name" value="T2SS_GspF_sf"/>
</dbReference>
<proteinExistence type="predicted"/>
<comment type="subcellular location">
    <subcellularLocation>
        <location evidence="1">Cell membrane</location>
        <topology evidence="1">Multi-pass membrane protein</topology>
    </subcellularLocation>
</comment>
<evidence type="ECO:0000256" key="4">
    <source>
        <dbReference type="ARBA" id="ARBA00022989"/>
    </source>
</evidence>
<gene>
    <name evidence="8" type="ORF">VXJ25_06870</name>
</gene>
<feature type="transmembrane region" description="Helical" evidence="6">
    <location>
        <begin position="108"/>
        <end position="127"/>
    </location>
</feature>
<evidence type="ECO:0000256" key="2">
    <source>
        <dbReference type="ARBA" id="ARBA00022475"/>
    </source>
</evidence>
<evidence type="ECO:0000259" key="7">
    <source>
        <dbReference type="Pfam" id="PF00482"/>
    </source>
</evidence>